<dbReference type="AlphaFoldDB" id="A0A928BSP2"/>
<dbReference type="PRINTS" id="PR00776">
    <property type="entry name" value="HEMOGLOBNASE"/>
</dbReference>
<gene>
    <name evidence="4" type="ORF">E7102_09315</name>
</gene>
<evidence type="ECO:0000313" key="5">
    <source>
        <dbReference type="Proteomes" id="UP000763088"/>
    </source>
</evidence>
<dbReference type="InterPro" id="IPR001096">
    <property type="entry name" value="Peptidase_C13"/>
</dbReference>
<dbReference type="GO" id="GO:0051603">
    <property type="term" value="P:proteolysis involved in protein catabolic process"/>
    <property type="evidence" value="ECO:0007669"/>
    <property type="project" value="TreeGrafter"/>
</dbReference>
<dbReference type="Gene3D" id="3.40.50.2300">
    <property type="match status" value="2"/>
</dbReference>
<dbReference type="Pfam" id="PF01650">
    <property type="entry name" value="Peptidase_C13"/>
    <property type="match status" value="1"/>
</dbReference>
<protein>
    <recommendedName>
        <fullName evidence="3">Leucine-binding protein domain-containing protein</fullName>
    </recommendedName>
</protein>
<dbReference type="GO" id="GO:0005773">
    <property type="term" value="C:vacuole"/>
    <property type="evidence" value="ECO:0007669"/>
    <property type="project" value="GOC"/>
</dbReference>
<dbReference type="Pfam" id="PF13458">
    <property type="entry name" value="Peripla_BP_6"/>
    <property type="match status" value="1"/>
</dbReference>
<evidence type="ECO:0000256" key="2">
    <source>
        <dbReference type="ARBA" id="ARBA00022729"/>
    </source>
</evidence>
<dbReference type="InterPro" id="IPR028082">
    <property type="entry name" value="Peripla_BP_I"/>
</dbReference>
<dbReference type="PANTHER" id="PTHR12000">
    <property type="entry name" value="HEMOGLOBINASE FAMILY MEMBER"/>
    <property type="match status" value="1"/>
</dbReference>
<feature type="domain" description="Leucine-binding protein" evidence="3">
    <location>
        <begin position="40"/>
        <end position="191"/>
    </location>
</feature>
<accession>A0A928BSP2</accession>
<proteinExistence type="inferred from homology"/>
<dbReference type="InterPro" id="IPR028081">
    <property type="entry name" value="Leu-bd"/>
</dbReference>
<sequence>METPRLTIILTTLFAFWLQPLQAAAREIKVAVVMPEAQQERWERTARWALSNIEAAQTALDNQVRLTIEWHDEDDANLQTWLQQVAADDSYAAVIGPTTSTSARTAASTLNASKKTLILPIATSTELQRIYANSPNVFNLTESDFTQCYLMMAGFLMDGKQKVSLITSDDIYGQSFTDWFGYSAEELGLQVGMLGVYHNESELRDLINQWDGTTLFFAPGTEEDAVVFDQAVINTDSVYCSDMMMSASLTRRLSHTYRGLAPCANPASGFLEAYQQRFGEEPVNGEAHLYDALCLTAYTATLKCSINMDMNEAMTIVLDGREDCQSAWNDMTDVFSRLQAGGQPDINGATGSLDFDSQHHAAVLYSYYQKWYFENGVYTTGGTYSRNRNDNDEALLQQWDNIRGSQQELNEQQTDFNYPEHRQNWALVIGTSDTWNNYRHQADALAMYQVLKRHGYDDNHIILIVEDNLADNPHNLYPGVVHVRPDGENVRKGAVVDYHLSDFPMGSLKDILMGEQSEHYPEVIHSNSNDNIFIYWCGHANGSVAAWGSNETVEIERVRQCLEAVAEAGKYRKMLIAVDACYSGAIGKACEGIPGVLFITSASPNETSKADVLDSDMLIWLSNGFTRAFQETIDEQPDLRLRDLYMAVSRQTTGSHAKVYNEAYYGNLFHNTIGEFFNFSPSGINMVPQNNISVQRWHSLSGLVLSEPPSRPGIYIHQGKKQTISK</sequence>
<name>A0A928BSP2_XYLRU</name>
<dbReference type="EMBL" id="SUYD01000011">
    <property type="protein sequence ID" value="MBE6266655.1"/>
    <property type="molecule type" value="Genomic_DNA"/>
</dbReference>
<evidence type="ECO:0000256" key="1">
    <source>
        <dbReference type="ARBA" id="ARBA00010062"/>
    </source>
</evidence>
<dbReference type="GO" id="GO:0006624">
    <property type="term" value="P:vacuolar protein processing"/>
    <property type="evidence" value="ECO:0007669"/>
    <property type="project" value="TreeGrafter"/>
</dbReference>
<comment type="similarity">
    <text evidence="1">Belongs to the leucine-binding protein family.</text>
</comment>
<organism evidence="4 5">
    <name type="scientific">Xylanibacter ruminicola</name>
    <name type="common">Prevotella ruminicola</name>
    <dbReference type="NCBI Taxonomy" id="839"/>
    <lineage>
        <taxon>Bacteria</taxon>
        <taxon>Pseudomonadati</taxon>
        <taxon>Bacteroidota</taxon>
        <taxon>Bacteroidia</taxon>
        <taxon>Bacteroidales</taxon>
        <taxon>Prevotellaceae</taxon>
        <taxon>Xylanibacter</taxon>
    </lineage>
</organism>
<dbReference type="Proteomes" id="UP000763088">
    <property type="component" value="Unassembled WGS sequence"/>
</dbReference>
<comment type="caution">
    <text evidence="4">The sequence shown here is derived from an EMBL/GenBank/DDBJ whole genome shotgun (WGS) entry which is preliminary data.</text>
</comment>
<dbReference type="Gene3D" id="3.40.50.1460">
    <property type="match status" value="1"/>
</dbReference>
<dbReference type="GO" id="GO:0004197">
    <property type="term" value="F:cysteine-type endopeptidase activity"/>
    <property type="evidence" value="ECO:0007669"/>
    <property type="project" value="TreeGrafter"/>
</dbReference>
<keyword evidence="2" id="KW-0732">Signal</keyword>
<dbReference type="CDD" id="cd06268">
    <property type="entry name" value="PBP1_ABC_transporter_LIVBP-like"/>
    <property type="match status" value="1"/>
</dbReference>
<reference evidence="4" key="1">
    <citation type="submission" date="2019-04" db="EMBL/GenBank/DDBJ databases">
        <title>Evolution of Biomass-Degrading Anaerobic Consortia Revealed by Metagenomics.</title>
        <authorList>
            <person name="Peng X."/>
        </authorList>
    </citation>
    <scope>NUCLEOTIDE SEQUENCE</scope>
    <source>
        <strain evidence="4">SIG141</strain>
    </source>
</reference>
<evidence type="ECO:0000259" key="3">
    <source>
        <dbReference type="Pfam" id="PF13458"/>
    </source>
</evidence>
<dbReference type="PANTHER" id="PTHR12000:SF42">
    <property type="entry name" value="LEGUMAIN"/>
    <property type="match status" value="1"/>
</dbReference>
<dbReference type="SUPFAM" id="SSF53822">
    <property type="entry name" value="Periplasmic binding protein-like I"/>
    <property type="match status" value="1"/>
</dbReference>
<evidence type="ECO:0000313" key="4">
    <source>
        <dbReference type="EMBL" id="MBE6266655.1"/>
    </source>
</evidence>